<dbReference type="EMBL" id="JBHTAH010000011">
    <property type="protein sequence ID" value="MFC7070517.1"/>
    <property type="molecule type" value="Genomic_DNA"/>
</dbReference>
<evidence type="ECO:0000313" key="4">
    <source>
        <dbReference type="Proteomes" id="UP001596461"/>
    </source>
</evidence>
<evidence type="ECO:0008006" key="5">
    <source>
        <dbReference type="Google" id="ProtNLM"/>
    </source>
</evidence>
<evidence type="ECO:0000259" key="1">
    <source>
        <dbReference type="Pfam" id="PF08350"/>
    </source>
</evidence>
<sequence>MNGAREFVRAVAVSQANDSRVDLATLALETAGGASATQLITTHNVSRETVYRRLGELEDLGFVESNSGDGFQITRPGWLAFRAYERVSTRLGIEMLAYLAGSPTRRELIRALARAPADKATLAADPSLPSRATIHRILADFETYGWLVDAPDRRYHVSETAVLALEQVNWLYTAVTEAIDKGPALRAMAHWANPQLHTLVDSDLLTKTPGMQNTMVNAVVGASGLRTGEFERLRAVVPSLDRVTFERFEPSLTSARFQLVLDRPTFRHLARPQTHHQLSALLSAPTVELRVHRDPLSTVLAIFNDEQILIGGSTRTGRSDAVLGDTWRLNRWAMTTFEELWNESRPVESRFYSWLTAPPQSSPE</sequence>
<dbReference type="InterPro" id="IPR013561">
    <property type="entry name" value="FilR1_middle_dom"/>
</dbReference>
<dbReference type="Pfam" id="PF08350">
    <property type="entry name" value="FilR1_middle"/>
    <property type="match status" value="1"/>
</dbReference>
<dbReference type="InterPro" id="IPR057527">
    <property type="entry name" value="HVO_A0261-like_N"/>
</dbReference>
<name>A0ABD5WB72_9EURY</name>
<comment type="caution">
    <text evidence="3">The sequence shown here is derived from an EMBL/GenBank/DDBJ whole genome shotgun (WGS) entry which is preliminary data.</text>
</comment>
<feature type="domain" description="HVO-A0261-like N-terminal" evidence="2">
    <location>
        <begin position="95"/>
        <end position="175"/>
    </location>
</feature>
<dbReference type="Pfam" id="PF25213">
    <property type="entry name" value="HVO_A0261_N"/>
    <property type="match status" value="2"/>
</dbReference>
<protein>
    <recommendedName>
        <fullName evidence="5">ArsR family transcriptional regulator</fullName>
    </recommendedName>
</protein>
<dbReference type="GeneID" id="81124351"/>
<evidence type="ECO:0000259" key="2">
    <source>
        <dbReference type="Pfam" id="PF25213"/>
    </source>
</evidence>
<organism evidence="3 4">
    <name type="scientific">Halobaculum lipolyticum</name>
    <dbReference type="NCBI Taxonomy" id="3032001"/>
    <lineage>
        <taxon>Archaea</taxon>
        <taxon>Methanobacteriati</taxon>
        <taxon>Methanobacteriota</taxon>
        <taxon>Stenosarchaea group</taxon>
        <taxon>Halobacteria</taxon>
        <taxon>Halobacteriales</taxon>
        <taxon>Haloferacaceae</taxon>
        <taxon>Halobaculum</taxon>
    </lineage>
</organism>
<feature type="domain" description="HVO-A0261-like N-terminal" evidence="2">
    <location>
        <begin position="24"/>
        <end position="90"/>
    </location>
</feature>
<dbReference type="SUPFAM" id="SSF46785">
    <property type="entry name" value="Winged helix' DNA-binding domain"/>
    <property type="match status" value="1"/>
</dbReference>
<evidence type="ECO:0000313" key="3">
    <source>
        <dbReference type="EMBL" id="MFC7070517.1"/>
    </source>
</evidence>
<dbReference type="Proteomes" id="UP001596461">
    <property type="component" value="Unassembled WGS sequence"/>
</dbReference>
<dbReference type="AlphaFoldDB" id="A0ABD5WB72"/>
<dbReference type="RefSeq" id="WP_284032495.1">
    <property type="nucleotide sequence ID" value="NZ_CP126154.1"/>
</dbReference>
<proteinExistence type="predicted"/>
<reference evidence="3 4" key="1">
    <citation type="journal article" date="2019" name="Int. J. Syst. Evol. Microbiol.">
        <title>The Global Catalogue of Microorganisms (GCM) 10K type strain sequencing project: providing services to taxonomists for standard genome sequencing and annotation.</title>
        <authorList>
            <consortium name="The Broad Institute Genomics Platform"/>
            <consortium name="The Broad Institute Genome Sequencing Center for Infectious Disease"/>
            <person name="Wu L."/>
            <person name="Ma J."/>
        </authorList>
    </citation>
    <scope>NUCLEOTIDE SEQUENCE [LARGE SCALE GENOMIC DNA]</scope>
    <source>
        <strain evidence="3 4">DT31</strain>
    </source>
</reference>
<feature type="domain" description="Methanogenesis regulatory protein FilR1 middle" evidence="1">
    <location>
        <begin position="230"/>
        <end position="342"/>
    </location>
</feature>
<gene>
    <name evidence="3" type="ORF">ACFQL9_12765</name>
</gene>
<accession>A0ABD5WB72</accession>
<dbReference type="InterPro" id="IPR036390">
    <property type="entry name" value="WH_DNA-bd_sf"/>
</dbReference>
<keyword evidence="4" id="KW-1185">Reference proteome</keyword>